<sequence length="134" mass="14847">MIRQHFEILGSVRVKTPLIADHMGKNKGQVNPHQFSVFLNINSGVWEYSELSTCRPQAPKPVPSHPSSIHPRQATFGDSGPNHDQARSDCTTHQCCERKLETGHRVASISNASCRAPSSLHRTRVRSPPCTSIL</sequence>
<proteinExistence type="predicted"/>
<dbReference type="AlphaFoldDB" id="A0A0J6Y5M7"/>
<evidence type="ECO:0000313" key="2">
    <source>
        <dbReference type="EMBL" id="KMP02349.1"/>
    </source>
</evidence>
<name>A0A0J6Y5M7_COCIT</name>
<evidence type="ECO:0000256" key="1">
    <source>
        <dbReference type="SAM" id="MobiDB-lite"/>
    </source>
</evidence>
<accession>A0A0J6Y5M7</accession>
<reference evidence="3" key="1">
    <citation type="journal article" date="2010" name="Genome Res.">
        <title>Population genomic sequencing of Coccidioides fungi reveals recent hybridization and transposon control.</title>
        <authorList>
            <person name="Neafsey D.E."/>
            <person name="Barker B.M."/>
            <person name="Sharpton T.J."/>
            <person name="Stajich J.E."/>
            <person name="Park D.J."/>
            <person name="Whiston E."/>
            <person name="Hung C.-Y."/>
            <person name="McMahan C."/>
            <person name="White J."/>
            <person name="Sykes S."/>
            <person name="Heiman D."/>
            <person name="Young S."/>
            <person name="Zeng Q."/>
            <person name="Abouelleil A."/>
            <person name="Aftuck L."/>
            <person name="Bessette D."/>
            <person name="Brown A."/>
            <person name="FitzGerald M."/>
            <person name="Lui A."/>
            <person name="Macdonald J.P."/>
            <person name="Priest M."/>
            <person name="Orbach M.J."/>
            <person name="Galgiani J.N."/>
            <person name="Kirkland T.N."/>
            <person name="Cole G.T."/>
            <person name="Birren B.W."/>
            <person name="Henn M.R."/>
            <person name="Taylor J.W."/>
            <person name="Rounsley S.D."/>
        </authorList>
    </citation>
    <scope>NUCLEOTIDE SEQUENCE [LARGE SCALE GENOMIC DNA]</scope>
    <source>
        <strain evidence="3">RMSCC 2394</strain>
    </source>
</reference>
<gene>
    <name evidence="2" type="ORF">CIRG_10172</name>
</gene>
<organism evidence="2 3">
    <name type="scientific">Coccidioides immitis RMSCC 2394</name>
    <dbReference type="NCBI Taxonomy" id="404692"/>
    <lineage>
        <taxon>Eukaryota</taxon>
        <taxon>Fungi</taxon>
        <taxon>Dikarya</taxon>
        <taxon>Ascomycota</taxon>
        <taxon>Pezizomycotina</taxon>
        <taxon>Eurotiomycetes</taxon>
        <taxon>Eurotiomycetidae</taxon>
        <taxon>Onygenales</taxon>
        <taxon>Onygenaceae</taxon>
        <taxon>Coccidioides</taxon>
    </lineage>
</organism>
<feature type="region of interest" description="Disordered" evidence="1">
    <location>
        <begin position="56"/>
        <end position="89"/>
    </location>
</feature>
<protein>
    <submittedName>
        <fullName evidence="2">Uncharacterized protein</fullName>
    </submittedName>
</protein>
<dbReference type="EMBL" id="DS028102">
    <property type="protein sequence ID" value="KMP02349.1"/>
    <property type="molecule type" value="Genomic_DNA"/>
</dbReference>
<evidence type="ECO:0000313" key="3">
    <source>
        <dbReference type="Proteomes" id="UP000054565"/>
    </source>
</evidence>
<dbReference type="Proteomes" id="UP000054565">
    <property type="component" value="Unassembled WGS sequence"/>
</dbReference>